<dbReference type="OMA" id="NCETERI"/>
<evidence type="ECO:0000256" key="12">
    <source>
        <dbReference type="ARBA" id="ARBA00023136"/>
    </source>
</evidence>
<feature type="disulfide bond" evidence="17">
    <location>
        <begin position="497"/>
        <end position="506"/>
    </location>
</feature>
<evidence type="ECO:0000256" key="18">
    <source>
        <dbReference type="RuleBase" id="RU000679"/>
    </source>
</evidence>
<dbReference type="Gene3D" id="2.10.25.10">
    <property type="entry name" value="Laminin"/>
    <property type="match status" value="8"/>
</dbReference>
<feature type="disulfide bond" evidence="17">
    <location>
        <begin position="548"/>
        <end position="557"/>
    </location>
</feature>
<dbReference type="CDD" id="cd00054">
    <property type="entry name" value="EGF_CA"/>
    <property type="match status" value="3"/>
</dbReference>
<keyword evidence="14" id="KW-0325">Glycoprotein</keyword>
<evidence type="ECO:0000256" key="6">
    <source>
        <dbReference type="ARBA" id="ARBA00022692"/>
    </source>
</evidence>
<keyword evidence="11 18" id="KW-0406">Ion transport</keyword>
<sequence>MMIIFSLVLVVQISHQQTYIENPTYPPHGCENFGLCANPTEVMVNSFFYDEYYYTCATEDCVCNNGTSGPACSIVEDLCVTLNPCPDVGGSRYKCTPGIGTYKCECAVGYTGSNCDQDMASICKADTCLNGGNCTTTDNIVYTCECPTGYVGSRCQNEDPCISTNCLNNGTCEVLFDGADFLCNCNPYYQQEYCGWSKLVWTDEPELEGCFARDPILNDTNYYKRITQPWPMSVTKCRKALQAETPTYTMFTLSGDNCYLSNSSYLNSTQYAMESWPCKQKCRNSSEICGDGSSRAIVYTHDTGDFDPNACEDRSLCNADLDQGVCVDMATANGGYKCKCNPSYTGSNCETERIDPCTINLCSSHGQCVSDRTLWTSRCECDIGWAGEFCQNELKCMVNPCLHGGTCKEEPFGTYSCECLQYYTGTHCENVNKCEYANNCVNGTCVPTVDGTIPNNTCTCIPGYEGVYCDQDIDDCASGPCLNGTCTDRYLGYNCSCYVGVTGENCTINEDDCKPYRTADGEWHENRCKTRDRDAECVDGFDEFTCVCSSQWTGDFCDLNALLRDVLMSIYGRVDLEMLPMLEDLLNNPSQIKDMVPFIVLQESDRRTDISWDYSDLFHWATFEEKPLVLERDLHKWNDVVLGNCFTFNHRLSSLDYKMRSSGIQGGLQVLMRVGSSEYAPWFDTAAILVFIHNKNEYVFSESVRYSAQPDGETLIQVRDTKYTRLAGKYGVCVKDPSEVNAYYYDGMYTTDGCLRSCYQDMIFKECGCMDPRYPVAPNTTTCELARRQCIDDAVEENGDPSDWDSCVCPLPCSNQQYSVEWHRTSSASEPARCLDLSIENCTLMTEDDVLITITLPRLEYQVFEEVPNMDLNRFISNLGGLLGVLMGVCILSFIEVVVLIFRLICIMFSSN</sequence>
<dbReference type="PROSITE" id="PS50026">
    <property type="entry name" value="EGF_3"/>
    <property type="match status" value="9"/>
</dbReference>
<evidence type="ECO:0000313" key="23">
    <source>
        <dbReference type="WBParaSite" id="HCON_00188665-00001"/>
    </source>
</evidence>
<evidence type="ECO:0000256" key="5">
    <source>
        <dbReference type="ARBA" id="ARBA00022536"/>
    </source>
</evidence>
<dbReference type="InterPro" id="IPR000152">
    <property type="entry name" value="EGF-type_Asp/Asn_hydroxyl_site"/>
</dbReference>
<feature type="disulfide bond" evidence="17">
    <location>
        <begin position="146"/>
        <end position="155"/>
    </location>
</feature>
<organism evidence="22 23">
    <name type="scientific">Haemonchus contortus</name>
    <name type="common">Barber pole worm</name>
    <dbReference type="NCBI Taxonomy" id="6289"/>
    <lineage>
        <taxon>Eukaryota</taxon>
        <taxon>Metazoa</taxon>
        <taxon>Ecdysozoa</taxon>
        <taxon>Nematoda</taxon>
        <taxon>Chromadorea</taxon>
        <taxon>Rhabditida</taxon>
        <taxon>Rhabditina</taxon>
        <taxon>Rhabditomorpha</taxon>
        <taxon>Strongyloidea</taxon>
        <taxon>Trichostrongylidae</taxon>
        <taxon>Haemonchus</taxon>
    </lineage>
</organism>
<dbReference type="PROSITE" id="PS01186">
    <property type="entry name" value="EGF_2"/>
    <property type="match status" value="4"/>
</dbReference>
<comment type="subcellular location">
    <subcellularLocation>
        <location evidence="1">Membrane</location>
        <topology evidence="1">Multi-pass membrane protein</topology>
    </subcellularLocation>
</comment>
<evidence type="ECO:0000256" key="16">
    <source>
        <dbReference type="ARBA" id="ARBA00023303"/>
    </source>
</evidence>
<keyword evidence="4 18" id="KW-0894">Sodium channel</keyword>
<name>A0A7I4Z4J8_HAECO</name>
<dbReference type="Pfam" id="PF00858">
    <property type="entry name" value="ASC"/>
    <property type="match status" value="1"/>
</dbReference>
<dbReference type="InterPro" id="IPR018097">
    <property type="entry name" value="EGF_Ca-bd_CS"/>
</dbReference>
<feature type="transmembrane region" description="Helical" evidence="19">
    <location>
        <begin position="879"/>
        <end position="906"/>
    </location>
</feature>
<evidence type="ECO:0000256" key="13">
    <source>
        <dbReference type="ARBA" id="ARBA00023157"/>
    </source>
</evidence>
<dbReference type="AlphaFoldDB" id="A0A7I4Z4J8"/>
<feature type="domain" description="EGF-like" evidence="21">
    <location>
        <begin position="75"/>
        <end position="116"/>
    </location>
</feature>
<dbReference type="InterPro" id="IPR001881">
    <property type="entry name" value="EGF-like_Ca-bd_dom"/>
</dbReference>
<feature type="disulfide bond" evidence="17">
    <location>
        <begin position="166"/>
        <end position="183"/>
    </location>
</feature>
<feature type="disulfide bond" evidence="17">
    <location>
        <begin position="362"/>
        <end position="379"/>
    </location>
</feature>
<feature type="domain" description="EGF-like" evidence="21">
    <location>
        <begin position="119"/>
        <end position="156"/>
    </location>
</feature>
<protein>
    <submittedName>
        <fullName evidence="23">Fibropellin-1</fullName>
    </submittedName>
</protein>
<dbReference type="PANTHER" id="PTHR12916:SF4">
    <property type="entry name" value="UNINFLATABLE, ISOFORM C"/>
    <property type="match status" value="1"/>
</dbReference>
<dbReference type="InterPro" id="IPR000742">
    <property type="entry name" value="EGF"/>
</dbReference>
<feature type="disulfide bond" evidence="17">
    <location>
        <begin position="185"/>
        <end position="194"/>
    </location>
</feature>
<evidence type="ECO:0000256" key="17">
    <source>
        <dbReference type="PROSITE-ProRule" id="PRU00076"/>
    </source>
</evidence>
<keyword evidence="12 19" id="KW-0472">Membrane</keyword>
<evidence type="ECO:0000259" key="21">
    <source>
        <dbReference type="PROSITE" id="PS50026"/>
    </source>
</evidence>
<feature type="disulfide bond" evidence="17">
    <location>
        <begin position="340"/>
        <end position="349"/>
    </location>
</feature>
<dbReference type="PROSITE" id="PS00022">
    <property type="entry name" value="EGF_1"/>
    <property type="match status" value="8"/>
</dbReference>
<dbReference type="SMART" id="SM00179">
    <property type="entry name" value="EGF_CA"/>
    <property type="match status" value="7"/>
</dbReference>
<reference evidence="23" key="1">
    <citation type="submission" date="2020-12" db="UniProtKB">
        <authorList>
            <consortium name="WormBaseParasite"/>
        </authorList>
    </citation>
    <scope>IDENTIFICATION</scope>
    <source>
        <strain evidence="23">MHco3</strain>
    </source>
</reference>
<dbReference type="WBParaSite" id="HCON_00188665-00001">
    <property type="protein sequence ID" value="HCON_00188665-00001"/>
    <property type="gene ID" value="HCON_00188665"/>
</dbReference>
<evidence type="ECO:0000313" key="22">
    <source>
        <dbReference type="Proteomes" id="UP000025227"/>
    </source>
</evidence>
<keyword evidence="5 17" id="KW-0245">EGF-like domain</keyword>
<dbReference type="PROSITE" id="PS01187">
    <property type="entry name" value="EGF_CA"/>
    <property type="match status" value="1"/>
</dbReference>
<dbReference type="GO" id="GO:0005509">
    <property type="term" value="F:calcium ion binding"/>
    <property type="evidence" value="ECO:0007669"/>
    <property type="project" value="InterPro"/>
</dbReference>
<feature type="domain" description="EGF-like" evidence="21">
    <location>
        <begin position="392"/>
        <end position="429"/>
    </location>
</feature>
<feature type="domain" description="EGF-like" evidence="21">
    <location>
        <begin position="157"/>
        <end position="195"/>
    </location>
</feature>
<comment type="similarity">
    <text evidence="2 18">Belongs to the amiloride-sensitive sodium channel (TC 1.A.6) family.</text>
</comment>
<evidence type="ECO:0000256" key="9">
    <source>
        <dbReference type="ARBA" id="ARBA00022989"/>
    </source>
</evidence>
<dbReference type="InterPro" id="IPR001873">
    <property type="entry name" value="ENaC"/>
</dbReference>
<dbReference type="PANTHER" id="PTHR12916">
    <property type="entry name" value="CYTOCHROME C OXIDASE POLYPEPTIDE VIC-2"/>
    <property type="match status" value="1"/>
</dbReference>
<feature type="disulfide bond" evidence="17">
    <location>
        <begin position="381"/>
        <end position="390"/>
    </location>
</feature>
<proteinExistence type="inferred from homology"/>
<evidence type="ECO:0000256" key="20">
    <source>
        <dbReference type="SAM" id="SignalP"/>
    </source>
</evidence>
<keyword evidence="9 19" id="KW-1133">Transmembrane helix</keyword>
<evidence type="ECO:0000256" key="8">
    <source>
        <dbReference type="ARBA" id="ARBA00022737"/>
    </source>
</evidence>
<evidence type="ECO:0000256" key="10">
    <source>
        <dbReference type="ARBA" id="ARBA00023053"/>
    </source>
</evidence>
<dbReference type="GO" id="GO:0005272">
    <property type="term" value="F:sodium channel activity"/>
    <property type="evidence" value="ECO:0007669"/>
    <property type="project" value="UniProtKB-KW"/>
</dbReference>
<feature type="domain" description="EGF-like" evidence="21">
    <location>
        <begin position="353"/>
        <end position="391"/>
    </location>
</feature>
<keyword evidence="16 18" id="KW-0407">Ion channel</keyword>
<keyword evidence="10" id="KW-0915">Sodium</keyword>
<feature type="disulfide bond" evidence="17">
    <location>
        <begin position="460"/>
        <end position="469"/>
    </location>
</feature>
<dbReference type="SMART" id="SM00181">
    <property type="entry name" value="EGF"/>
    <property type="match status" value="9"/>
</dbReference>
<keyword evidence="13 17" id="KW-1015">Disulfide bond</keyword>
<evidence type="ECO:0000256" key="3">
    <source>
        <dbReference type="ARBA" id="ARBA00022448"/>
    </source>
</evidence>
<accession>A0A7I4Z4J8</accession>
<keyword evidence="3 18" id="KW-0813">Transport</keyword>
<feature type="chain" id="PRO_5029532260" evidence="20">
    <location>
        <begin position="17"/>
        <end position="912"/>
    </location>
</feature>
<dbReference type="Pfam" id="PF00008">
    <property type="entry name" value="EGF"/>
    <property type="match status" value="2"/>
</dbReference>
<dbReference type="Gene3D" id="2.60.470.10">
    <property type="entry name" value="Acid-sensing ion channels like domains"/>
    <property type="match status" value="1"/>
</dbReference>
<evidence type="ECO:0000256" key="1">
    <source>
        <dbReference type="ARBA" id="ARBA00004141"/>
    </source>
</evidence>
<keyword evidence="7 20" id="KW-0732">Signal</keyword>
<dbReference type="OrthoDB" id="5800348at2759"/>
<evidence type="ECO:0000256" key="15">
    <source>
        <dbReference type="ARBA" id="ARBA00023201"/>
    </source>
</evidence>
<feature type="domain" description="EGF-like" evidence="21">
    <location>
        <begin position="520"/>
        <end position="558"/>
    </location>
</feature>
<evidence type="ECO:0000256" key="4">
    <source>
        <dbReference type="ARBA" id="ARBA00022461"/>
    </source>
</evidence>
<feature type="signal peptide" evidence="20">
    <location>
        <begin position="1"/>
        <end position="16"/>
    </location>
</feature>
<dbReference type="Proteomes" id="UP000025227">
    <property type="component" value="Unplaced"/>
</dbReference>
<keyword evidence="22" id="KW-1185">Reference proteome</keyword>
<keyword evidence="6 18" id="KW-0812">Transmembrane</keyword>
<feature type="disulfide bond" evidence="17">
    <location>
        <begin position="419"/>
        <end position="428"/>
    </location>
</feature>
<keyword evidence="8" id="KW-0677">Repeat</keyword>
<dbReference type="GO" id="GO:0016020">
    <property type="term" value="C:membrane"/>
    <property type="evidence" value="ECO:0007669"/>
    <property type="project" value="UniProtKB-SubCell"/>
</dbReference>
<dbReference type="Gene3D" id="1.10.287.770">
    <property type="entry name" value="YojJ-like"/>
    <property type="match status" value="1"/>
</dbReference>
<feature type="disulfide bond" evidence="17">
    <location>
        <begin position="106"/>
        <end position="115"/>
    </location>
</feature>
<evidence type="ECO:0000256" key="19">
    <source>
        <dbReference type="SAM" id="Phobius"/>
    </source>
</evidence>
<dbReference type="PROSITE" id="PS00010">
    <property type="entry name" value="ASX_HYDROXYL"/>
    <property type="match status" value="2"/>
</dbReference>
<evidence type="ECO:0000256" key="2">
    <source>
        <dbReference type="ARBA" id="ARBA00007193"/>
    </source>
</evidence>
<evidence type="ECO:0000256" key="11">
    <source>
        <dbReference type="ARBA" id="ARBA00023065"/>
    </source>
</evidence>
<evidence type="ECO:0000256" key="14">
    <source>
        <dbReference type="ARBA" id="ARBA00023180"/>
    </source>
</evidence>
<dbReference type="Pfam" id="PF23106">
    <property type="entry name" value="EGF_Teneurin"/>
    <property type="match status" value="1"/>
</dbReference>
<feature type="domain" description="EGF-like" evidence="21">
    <location>
        <begin position="472"/>
        <end position="507"/>
    </location>
</feature>
<feature type="domain" description="EGF-like" evidence="21">
    <location>
        <begin position="307"/>
        <end position="350"/>
    </location>
</feature>
<evidence type="ECO:0000256" key="7">
    <source>
        <dbReference type="ARBA" id="ARBA00022729"/>
    </source>
</evidence>
<comment type="caution">
    <text evidence="17">Lacks conserved residue(s) required for the propagation of feature annotation.</text>
</comment>
<keyword evidence="15 18" id="KW-0739">Sodium transport</keyword>
<dbReference type="SUPFAM" id="SSF57196">
    <property type="entry name" value="EGF/Laminin"/>
    <property type="match status" value="7"/>
</dbReference>
<feature type="disulfide bond" evidence="17">
    <location>
        <begin position="476"/>
        <end position="486"/>
    </location>
</feature>
<feature type="domain" description="EGF-like" evidence="21">
    <location>
        <begin position="430"/>
        <end position="470"/>
    </location>
</feature>